<sequence length="127" mass="13448">MRDVSLLVLGARQLLTIPPPPGGGAKRGAAQQADLGLIADGALAIDGGRIAGAGTTADIRARFRLRSGGVEIDAAECVVLPAFVDPHTHVLFHGTREWEFERRLQGSTYMEIAAEGGGIRASVRMFR</sequence>
<evidence type="ECO:0000259" key="4">
    <source>
        <dbReference type="Pfam" id="PF22039"/>
    </source>
</evidence>
<reference evidence="5" key="1">
    <citation type="submission" date="2019-03" db="EMBL/GenBank/DDBJ databases">
        <title>Lake Tanganyika Metagenome-Assembled Genomes (MAGs).</title>
        <authorList>
            <person name="Tran P."/>
        </authorList>
    </citation>
    <scope>NUCLEOTIDE SEQUENCE</scope>
    <source>
        <strain evidence="5">M_DeepCast_400m_m2_100</strain>
    </source>
</reference>
<dbReference type="PANTHER" id="PTHR42752">
    <property type="entry name" value="IMIDAZOLONEPROPIONASE"/>
    <property type="match status" value="1"/>
</dbReference>
<dbReference type="AlphaFoldDB" id="A0A937XDD2"/>
<dbReference type="Proteomes" id="UP000748308">
    <property type="component" value="Unassembled WGS sequence"/>
</dbReference>
<dbReference type="InterPro" id="IPR005920">
    <property type="entry name" value="HutI"/>
</dbReference>
<keyword evidence="3" id="KW-0862">Zinc</keyword>
<evidence type="ECO:0000256" key="1">
    <source>
        <dbReference type="ARBA" id="ARBA00022723"/>
    </source>
</evidence>
<dbReference type="EMBL" id="VGIY01000342">
    <property type="protein sequence ID" value="MBM3318386.1"/>
    <property type="molecule type" value="Genomic_DNA"/>
</dbReference>
<feature type="non-terminal residue" evidence="5">
    <location>
        <position position="127"/>
    </location>
</feature>
<dbReference type="GO" id="GO:0005737">
    <property type="term" value="C:cytoplasm"/>
    <property type="evidence" value="ECO:0007669"/>
    <property type="project" value="InterPro"/>
</dbReference>
<accession>A0A937XDD2</accession>
<dbReference type="Gene3D" id="3.20.20.140">
    <property type="entry name" value="Metal-dependent hydrolases"/>
    <property type="match status" value="1"/>
</dbReference>
<dbReference type="PANTHER" id="PTHR42752:SF1">
    <property type="entry name" value="IMIDAZOLONEPROPIONASE-RELATED"/>
    <property type="match status" value="1"/>
</dbReference>
<dbReference type="InterPro" id="IPR054418">
    <property type="entry name" value="MQNX/HUTI_composite_N"/>
</dbReference>
<dbReference type="InterPro" id="IPR011059">
    <property type="entry name" value="Metal-dep_hydrolase_composite"/>
</dbReference>
<protein>
    <submittedName>
        <fullName evidence="5">Imidazolonepropionase</fullName>
    </submittedName>
</protein>
<dbReference type="GO" id="GO:0046872">
    <property type="term" value="F:metal ion binding"/>
    <property type="evidence" value="ECO:0007669"/>
    <property type="project" value="UniProtKB-KW"/>
</dbReference>
<dbReference type="GO" id="GO:0050480">
    <property type="term" value="F:imidazolonepropionase activity"/>
    <property type="evidence" value="ECO:0007669"/>
    <property type="project" value="TreeGrafter"/>
</dbReference>
<dbReference type="GO" id="GO:0019556">
    <property type="term" value="P:L-histidine catabolic process to glutamate and formamide"/>
    <property type="evidence" value="ECO:0007669"/>
    <property type="project" value="InterPro"/>
</dbReference>
<evidence type="ECO:0000313" key="5">
    <source>
        <dbReference type="EMBL" id="MBM3318386.1"/>
    </source>
</evidence>
<name>A0A937XDD2_UNCEI</name>
<evidence type="ECO:0000256" key="3">
    <source>
        <dbReference type="ARBA" id="ARBA00022833"/>
    </source>
</evidence>
<evidence type="ECO:0000313" key="6">
    <source>
        <dbReference type="Proteomes" id="UP000748308"/>
    </source>
</evidence>
<comment type="caution">
    <text evidence="5">The sequence shown here is derived from an EMBL/GenBank/DDBJ whole genome shotgun (WGS) entry which is preliminary data.</text>
</comment>
<dbReference type="SUPFAM" id="SSF51338">
    <property type="entry name" value="Composite domain of metallo-dependent hydrolases"/>
    <property type="match status" value="1"/>
</dbReference>
<organism evidence="5 6">
    <name type="scientific">Eiseniibacteriota bacterium</name>
    <dbReference type="NCBI Taxonomy" id="2212470"/>
    <lineage>
        <taxon>Bacteria</taxon>
        <taxon>Candidatus Eiseniibacteriota</taxon>
    </lineage>
</organism>
<proteinExistence type="predicted"/>
<evidence type="ECO:0000256" key="2">
    <source>
        <dbReference type="ARBA" id="ARBA00022801"/>
    </source>
</evidence>
<keyword evidence="2" id="KW-0378">Hydrolase</keyword>
<dbReference type="Pfam" id="PF22039">
    <property type="entry name" value="HUTI_composite_bact"/>
    <property type="match status" value="1"/>
</dbReference>
<keyword evidence="1" id="KW-0479">Metal-binding</keyword>
<gene>
    <name evidence="5" type="ORF">FJY75_11100</name>
</gene>
<feature type="domain" description="Aminodeoxyfutalosine deaminase/Imidazolonepropionase-like composite" evidence="4">
    <location>
        <begin position="41"/>
        <end position="63"/>
    </location>
</feature>